<accession>A0A327Z333</accession>
<feature type="compositionally biased region" description="Basic and acidic residues" evidence="6">
    <location>
        <begin position="367"/>
        <end position="380"/>
    </location>
</feature>
<evidence type="ECO:0000256" key="6">
    <source>
        <dbReference type="SAM" id="MobiDB-lite"/>
    </source>
</evidence>
<dbReference type="Proteomes" id="UP000249341">
    <property type="component" value="Unassembled WGS sequence"/>
</dbReference>
<sequence>MMNDDDSRDGRSQPPRRWKRVVVPALACGVAAVALRDRLPDPAEILTALRGADVRWLAAAVVAQFLSQVAFAYQQHTLLAAFAVRVPIRELLAITYSRSAISMALPGGSAVSAAFALQQYRRHGAATATATAAMLLSAAASFAGLCLLYTTSSITGIVLTLLVAATGAGVLIVGSRRKDRPGRQRRISPRARARPYDRILDQVRRAAREARTIRIRDGAVTTAFAALNWLLDLTCLITVSWAFELPLTWHQTATVYLAVQVVRQLPLTPGGIGLIEAGLLAGFVAAGALESAAAAVVLCYRIVSFWLMIPAGLAAYLHLTRGGTRGRRPTGATDSEPGPCSAGQDGSFATAQVAVAKRPLAPSGQPRAEDHQDRADDGCADRQVAADQQELVSGVGG</sequence>
<comment type="caution">
    <text evidence="8">The sequence shown here is derived from an EMBL/GenBank/DDBJ whole genome shotgun (WGS) entry which is preliminary data.</text>
</comment>
<dbReference type="OrthoDB" id="3616971at2"/>
<dbReference type="Pfam" id="PF03706">
    <property type="entry name" value="LPG_synthase_TM"/>
    <property type="match status" value="1"/>
</dbReference>
<dbReference type="InterPro" id="IPR022791">
    <property type="entry name" value="L-PG_synthase/AglD"/>
</dbReference>
<feature type="region of interest" description="Disordered" evidence="6">
    <location>
        <begin position="325"/>
        <end position="346"/>
    </location>
</feature>
<keyword evidence="3 7" id="KW-0812">Transmembrane</keyword>
<evidence type="ECO:0000256" key="2">
    <source>
        <dbReference type="ARBA" id="ARBA00022475"/>
    </source>
</evidence>
<evidence type="ECO:0000313" key="9">
    <source>
        <dbReference type="Proteomes" id="UP000249341"/>
    </source>
</evidence>
<evidence type="ECO:0000313" key="8">
    <source>
        <dbReference type="EMBL" id="RAK28413.1"/>
    </source>
</evidence>
<protein>
    <recommendedName>
        <fullName evidence="10">Lysylphosphatidylglycerol synthase-like protein</fullName>
    </recommendedName>
</protein>
<keyword evidence="5 7" id="KW-0472">Membrane</keyword>
<dbReference type="PANTHER" id="PTHR39087">
    <property type="entry name" value="UPF0104 MEMBRANE PROTEIN MJ1595"/>
    <property type="match status" value="1"/>
</dbReference>
<feature type="region of interest" description="Disordered" evidence="6">
    <location>
        <begin position="359"/>
        <end position="383"/>
    </location>
</feature>
<name>A0A327Z333_9ACTN</name>
<keyword evidence="9" id="KW-1185">Reference proteome</keyword>
<gene>
    <name evidence="8" type="ORF">B0I29_120181</name>
</gene>
<evidence type="ECO:0000256" key="3">
    <source>
        <dbReference type="ARBA" id="ARBA00022692"/>
    </source>
</evidence>
<dbReference type="NCBIfam" id="TIGR00374">
    <property type="entry name" value="flippase-like domain"/>
    <property type="match status" value="1"/>
</dbReference>
<comment type="subcellular location">
    <subcellularLocation>
        <location evidence="1">Cell membrane</location>
        <topology evidence="1">Multi-pass membrane protein</topology>
    </subcellularLocation>
</comment>
<evidence type="ECO:0000256" key="1">
    <source>
        <dbReference type="ARBA" id="ARBA00004651"/>
    </source>
</evidence>
<feature type="transmembrane region" description="Helical" evidence="7">
    <location>
        <begin position="292"/>
        <end position="319"/>
    </location>
</feature>
<reference evidence="8 9" key="1">
    <citation type="submission" date="2018-06" db="EMBL/GenBank/DDBJ databases">
        <title>Genomic Encyclopedia of Type Strains, Phase III (KMG-III): the genomes of soil and plant-associated and newly described type strains.</title>
        <authorList>
            <person name="Whitman W."/>
        </authorList>
    </citation>
    <scope>NUCLEOTIDE SEQUENCE [LARGE SCALE GENOMIC DNA]</scope>
    <source>
        <strain evidence="8 9">CGMCC 4.7090</strain>
    </source>
</reference>
<dbReference type="PANTHER" id="PTHR39087:SF2">
    <property type="entry name" value="UPF0104 MEMBRANE PROTEIN MJ1595"/>
    <property type="match status" value="1"/>
</dbReference>
<dbReference type="GO" id="GO:0005886">
    <property type="term" value="C:plasma membrane"/>
    <property type="evidence" value="ECO:0007669"/>
    <property type="project" value="UniProtKB-SubCell"/>
</dbReference>
<feature type="transmembrane region" description="Helical" evidence="7">
    <location>
        <begin position="129"/>
        <end position="150"/>
    </location>
</feature>
<keyword evidence="4 7" id="KW-1133">Transmembrane helix</keyword>
<organism evidence="8 9">
    <name type="scientific">Actinoplanes lutulentus</name>
    <dbReference type="NCBI Taxonomy" id="1287878"/>
    <lineage>
        <taxon>Bacteria</taxon>
        <taxon>Bacillati</taxon>
        <taxon>Actinomycetota</taxon>
        <taxon>Actinomycetes</taxon>
        <taxon>Micromonosporales</taxon>
        <taxon>Micromonosporaceae</taxon>
        <taxon>Actinoplanes</taxon>
    </lineage>
</organism>
<dbReference type="EMBL" id="QLMJ01000020">
    <property type="protein sequence ID" value="RAK28413.1"/>
    <property type="molecule type" value="Genomic_DNA"/>
</dbReference>
<dbReference type="AlphaFoldDB" id="A0A327Z333"/>
<evidence type="ECO:0000256" key="4">
    <source>
        <dbReference type="ARBA" id="ARBA00022989"/>
    </source>
</evidence>
<evidence type="ECO:0008006" key="10">
    <source>
        <dbReference type="Google" id="ProtNLM"/>
    </source>
</evidence>
<feature type="transmembrane region" description="Helical" evidence="7">
    <location>
        <begin position="156"/>
        <end position="175"/>
    </location>
</feature>
<keyword evidence="2" id="KW-1003">Cell membrane</keyword>
<proteinExistence type="predicted"/>
<evidence type="ECO:0000256" key="7">
    <source>
        <dbReference type="SAM" id="Phobius"/>
    </source>
</evidence>
<feature type="transmembrane region" description="Helical" evidence="7">
    <location>
        <begin position="218"/>
        <end position="243"/>
    </location>
</feature>
<evidence type="ECO:0000256" key="5">
    <source>
        <dbReference type="ARBA" id="ARBA00023136"/>
    </source>
</evidence>